<feature type="region of interest" description="Disordered" evidence="2">
    <location>
        <begin position="1"/>
        <end position="22"/>
    </location>
</feature>
<protein>
    <recommendedName>
        <fullName evidence="5">Tubby C-terminal domain-containing protein</fullName>
    </recommendedName>
</protein>
<sequence>MAKIHPLPLPPTELDQSSSCSSSSKPSTFTVWMKSLVMQANGCTVYNENGEIVYRVDNYDKKGSSEVYLMDLKGRVLFTIRKLWLFRQWKGYKSDGLKIKAQKPFFQVKKRSGIFTSDLSCEIAVRSGSAQHGCYKLKASAGKSAFKLTDSNGRIVAKATRKQTSSGVVLGDDVLTLMVEPQVDHSFIMAVVTVFGLIHHRL</sequence>
<dbReference type="EMBL" id="CM004387">
    <property type="protein sequence ID" value="OAY59832.1"/>
    <property type="molecule type" value="Genomic_DNA"/>
</dbReference>
<proteinExistence type="inferred from homology"/>
<dbReference type="Proteomes" id="UP000091857">
    <property type="component" value="Chromosome 1"/>
</dbReference>
<dbReference type="InterPro" id="IPR038595">
    <property type="entry name" value="LOR_sf"/>
</dbReference>
<keyword evidence="4" id="KW-1185">Reference proteome</keyword>
<dbReference type="STRING" id="3983.A0A2C9WKL7"/>
<dbReference type="Gene3D" id="2.40.160.200">
    <property type="entry name" value="LURP1-related"/>
    <property type="match status" value="1"/>
</dbReference>
<dbReference type="Gramene" id="Manes.01G063500.1.v8.1">
    <property type="protein sequence ID" value="Manes.01G063500.1.v8.1.CDS"/>
    <property type="gene ID" value="Manes.01G063500.v8.1"/>
</dbReference>
<comment type="similarity">
    <text evidence="1">Belongs to the LOR family.</text>
</comment>
<evidence type="ECO:0000256" key="1">
    <source>
        <dbReference type="ARBA" id="ARBA00005437"/>
    </source>
</evidence>
<dbReference type="PANTHER" id="PTHR31087:SF153">
    <property type="entry name" value="PROTEIN LURP-ONE-RELATED 11"/>
    <property type="match status" value="1"/>
</dbReference>
<name>A0A2C9WKL7_MANES</name>
<reference evidence="4" key="1">
    <citation type="journal article" date="2016" name="Nat. Biotechnol.">
        <title>Sequencing wild and cultivated cassava and related species reveals extensive interspecific hybridization and genetic diversity.</title>
        <authorList>
            <person name="Bredeson J.V."/>
            <person name="Lyons J.B."/>
            <person name="Prochnik S.E."/>
            <person name="Wu G.A."/>
            <person name="Ha C.M."/>
            <person name="Edsinger-Gonzales E."/>
            <person name="Grimwood J."/>
            <person name="Schmutz J."/>
            <person name="Rabbi I.Y."/>
            <person name="Egesi C."/>
            <person name="Nauluvula P."/>
            <person name="Lebot V."/>
            <person name="Ndunguru J."/>
            <person name="Mkamilo G."/>
            <person name="Bart R.S."/>
            <person name="Setter T.L."/>
            <person name="Gleadow R.M."/>
            <person name="Kulakow P."/>
            <person name="Ferguson M.E."/>
            <person name="Rounsley S."/>
            <person name="Rokhsar D.S."/>
        </authorList>
    </citation>
    <scope>NUCLEOTIDE SEQUENCE [LARGE SCALE GENOMIC DNA]</scope>
    <source>
        <strain evidence="4">cv. AM560-2</strain>
    </source>
</reference>
<dbReference type="OrthoDB" id="652749at2759"/>
<dbReference type="InterPro" id="IPR007612">
    <property type="entry name" value="LOR"/>
</dbReference>
<evidence type="ECO:0008006" key="5">
    <source>
        <dbReference type="Google" id="ProtNLM"/>
    </source>
</evidence>
<organism evidence="3 4">
    <name type="scientific">Manihot esculenta</name>
    <name type="common">Cassava</name>
    <name type="synonym">Jatropha manihot</name>
    <dbReference type="NCBI Taxonomy" id="3983"/>
    <lineage>
        <taxon>Eukaryota</taxon>
        <taxon>Viridiplantae</taxon>
        <taxon>Streptophyta</taxon>
        <taxon>Embryophyta</taxon>
        <taxon>Tracheophyta</taxon>
        <taxon>Spermatophyta</taxon>
        <taxon>Magnoliopsida</taxon>
        <taxon>eudicotyledons</taxon>
        <taxon>Gunneridae</taxon>
        <taxon>Pentapetalae</taxon>
        <taxon>rosids</taxon>
        <taxon>fabids</taxon>
        <taxon>Malpighiales</taxon>
        <taxon>Euphorbiaceae</taxon>
        <taxon>Crotonoideae</taxon>
        <taxon>Manihoteae</taxon>
        <taxon>Manihot</taxon>
    </lineage>
</organism>
<evidence type="ECO:0000313" key="4">
    <source>
        <dbReference type="Proteomes" id="UP000091857"/>
    </source>
</evidence>
<dbReference type="Pfam" id="PF04525">
    <property type="entry name" value="LOR"/>
    <property type="match status" value="1"/>
</dbReference>
<accession>A0A2C9WKL7</accession>
<gene>
    <name evidence="3" type="ORF">MANES_01G063500v8</name>
</gene>
<evidence type="ECO:0000256" key="2">
    <source>
        <dbReference type="SAM" id="MobiDB-lite"/>
    </source>
</evidence>
<dbReference type="OMA" id="QWKGYKS"/>
<dbReference type="SUPFAM" id="SSF54518">
    <property type="entry name" value="Tubby C-terminal domain-like"/>
    <property type="match status" value="1"/>
</dbReference>
<dbReference type="AlphaFoldDB" id="A0A2C9WKL7"/>
<evidence type="ECO:0000313" key="3">
    <source>
        <dbReference type="EMBL" id="OAY59832.1"/>
    </source>
</evidence>
<dbReference type="InterPro" id="IPR025659">
    <property type="entry name" value="Tubby-like_C"/>
</dbReference>
<dbReference type="PANTHER" id="PTHR31087">
    <property type="match status" value="1"/>
</dbReference>
<comment type="caution">
    <text evidence="3">The sequence shown here is derived from an EMBL/GenBank/DDBJ whole genome shotgun (WGS) entry which is preliminary data.</text>
</comment>